<dbReference type="Proteomes" id="UP000265200">
    <property type="component" value="Chromosome 16"/>
</dbReference>
<evidence type="ECO:0000256" key="2">
    <source>
        <dbReference type="ARBA" id="ARBA00022737"/>
    </source>
</evidence>
<dbReference type="Ensembl" id="ENSORLT00015002025.1">
    <property type="protein sequence ID" value="ENSORLP00015007728.1"/>
    <property type="gene ID" value="ENSORLG00015008542.1"/>
</dbReference>
<reference evidence="3" key="3">
    <citation type="submission" date="2025-08" db="UniProtKB">
        <authorList>
            <consortium name="Ensembl"/>
        </authorList>
    </citation>
    <scope>IDENTIFICATION</scope>
    <source>
        <strain evidence="3">HSOK</strain>
    </source>
</reference>
<evidence type="ECO:0000256" key="1">
    <source>
        <dbReference type="ARBA" id="ARBA00022614"/>
    </source>
</evidence>
<evidence type="ECO:0000313" key="4">
    <source>
        <dbReference type="Proteomes" id="UP000265200"/>
    </source>
</evidence>
<accession>A0A3P9HJM0</accession>
<dbReference type="InterPro" id="IPR003591">
    <property type="entry name" value="Leu-rich_rpt_typical-subtyp"/>
</dbReference>
<dbReference type="PANTHER" id="PTHR24366">
    <property type="entry name" value="IG(IMMUNOGLOBULIN) AND LRR(LEUCINE RICH REPEAT) DOMAINS"/>
    <property type="match status" value="1"/>
</dbReference>
<sequence>YLDLFLTMCVFAVFVFWGLLFFTPHQLSGCPLSCECFAVTSTVKCVSKSLLTVPKNIPGYARTLIFTGNHLHQIGPDSFKKLTNVTNIILSNNRITELASHTFSALTILRFLDLSANQLALIHPEALSIPDSPLQELNLSQALHNFTALTDLTTALRQCCSRQASSALSDEKNLLDWFLQKGNKILAFTLVFYCKGRNGAENDLPRTVLNLFGQTNIYQ</sequence>
<dbReference type="InterPro" id="IPR001611">
    <property type="entry name" value="Leu-rich_rpt"/>
</dbReference>
<reference evidence="3" key="4">
    <citation type="submission" date="2025-09" db="UniProtKB">
        <authorList>
            <consortium name="Ensembl"/>
        </authorList>
    </citation>
    <scope>IDENTIFICATION</scope>
    <source>
        <strain evidence="3">HSOK</strain>
    </source>
</reference>
<dbReference type="SUPFAM" id="SSF52058">
    <property type="entry name" value="L domain-like"/>
    <property type="match status" value="1"/>
</dbReference>
<keyword evidence="1" id="KW-0433">Leucine-rich repeat</keyword>
<dbReference type="Gene3D" id="3.80.10.10">
    <property type="entry name" value="Ribonuclease Inhibitor"/>
    <property type="match status" value="1"/>
</dbReference>
<proteinExistence type="predicted"/>
<organism evidence="3 4">
    <name type="scientific">Oryzias latipes</name>
    <name type="common">Japanese rice fish</name>
    <name type="synonym">Japanese killifish</name>
    <dbReference type="NCBI Taxonomy" id="8090"/>
    <lineage>
        <taxon>Eukaryota</taxon>
        <taxon>Metazoa</taxon>
        <taxon>Chordata</taxon>
        <taxon>Craniata</taxon>
        <taxon>Vertebrata</taxon>
        <taxon>Euteleostomi</taxon>
        <taxon>Actinopterygii</taxon>
        <taxon>Neopterygii</taxon>
        <taxon>Teleostei</taxon>
        <taxon>Neoteleostei</taxon>
        <taxon>Acanthomorphata</taxon>
        <taxon>Ovalentaria</taxon>
        <taxon>Atherinomorphae</taxon>
        <taxon>Beloniformes</taxon>
        <taxon>Adrianichthyidae</taxon>
        <taxon>Oryziinae</taxon>
        <taxon>Oryzias</taxon>
    </lineage>
</organism>
<protein>
    <submittedName>
        <fullName evidence="3">Trophoblast glycoprotein-like</fullName>
    </submittedName>
</protein>
<dbReference type="InterPro" id="IPR032675">
    <property type="entry name" value="LRR_dom_sf"/>
</dbReference>
<dbReference type="Pfam" id="PF13855">
    <property type="entry name" value="LRR_8"/>
    <property type="match status" value="1"/>
</dbReference>
<reference evidence="3 4" key="2">
    <citation type="submission" date="2017-04" db="EMBL/GenBank/DDBJ databases">
        <title>CpG methylation of centromeres and impact of large insertions on vertebrate speciation.</title>
        <authorList>
            <person name="Ichikawa K."/>
            <person name="Yoshimura J."/>
            <person name="Morishita S."/>
        </authorList>
    </citation>
    <scope>NUCLEOTIDE SEQUENCE</scope>
    <source>
        <strain evidence="3 4">HSOK</strain>
    </source>
</reference>
<keyword evidence="2" id="KW-0677">Repeat</keyword>
<dbReference type="AlphaFoldDB" id="A0A3P9HJM0"/>
<name>A0A3P9HJM0_ORYLA</name>
<reference key="1">
    <citation type="journal article" date="2007" name="Nature">
        <title>The medaka draft genome and insights into vertebrate genome evolution.</title>
        <authorList>
            <person name="Kasahara M."/>
            <person name="Naruse K."/>
            <person name="Sasaki S."/>
            <person name="Nakatani Y."/>
            <person name="Qu W."/>
            <person name="Ahsan B."/>
            <person name="Yamada T."/>
            <person name="Nagayasu Y."/>
            <person name="Doi K."/>
            <person name="Kasai Y."/>
            <person name="Jindo T."/>
            <person name="Kobayashi D."/>
            <person name="Shimada A."/>
            <person name="Toyoda A."/>
            <person name="Kuroki Y."/>
            <person name="Fujiyama A."/>
            <person name="Sasaki T."/>
            <person name="Shimizu A."/>
            <person name="Asakawa S."/>
            <person name="Shimizu N."/>
            <person name="Hashimoto S."/>
            <person name="Yang J."/>
            <person name="Lee Y."/>
            <person name="Matsushima K."/>
            <person name="Sugano S."/>
            <person name="Sakaizumi M."/>
            <person name="Narita T."/>
            <person name="Ohishi K."/>
            <person name="Haga S."/>
            <person name="Ohta F."/>
            <person name="Nomoto H."/>
            <person name="Nogata K."/>
            <person name="Morishita T."/>
            <person name="Endo T."/>
            <person name="Shin-I T."/>
            <person name="Takeda H."/>
            <person name="Morishita S."/>
            <person name="Kohara Y."/>
        </authorList>
    </citation>
    <scope>NUCLEOTIDE SEQUENCE [LARGE SCALE GENOMIC DNA]</scope>
    <source>
        <strain>Hd-rR</strain>
    </source>
</reference>
<evidence type="ECO:0000313" key="3">
    <source>
        <dbReference type="Ensembl" id="ENSORLP00015007728.1"/>
    </source>
</evidence>
<dbReference type="SMART" id="SM00369">
    <property type="entry name" value="LRR_TYP"/>
    <property type="match status" value="2"/>
</dbReference>